<keyword evidence="9 15" id="KW-1133">Transmembrane helix</keyword>
<evidence type="ECO:0000259" key="16">
    <source>
        <dbReference type="PROSITE" id="PS50893"/>
    </source>
</evidence>
<proteinExistence type="inferred from homology"/>
<dbReference type="Pfam" id="PF00664">
    <property type="entry name" value="ABC_membrane"/>
    <property type="match status" value="1"/>
</dbReference>
<evidence type="ECO:0000256" key="11">
    <source>
        <dbReference type="ARBA" id="ARBA00043264"/>
    </source>
</evidence>
<reference evidence="19 21" key="1">
    <citation type="submission" date="2018-06" db="EMBL/GenBank/DDBJ databases">
        <authorList>
            <consortium name="Pathogen Informatics"/>
            <person name="Doyle S."/>
        </authorList>
    </citation>
    <scope>NUCLEOTIDE SEQUENCE [LARGE SCALE GENOMIC DNA]</scope>
    <source>
        <strain evidence="19 21">NCTC11159</strain>
    </source>
</reference>
<keyword evidence="4 15" id="KW-0812">Transmembrane</keyword>
<dbReference type="FunFam" id="3.40.50.300:FF:000299">
    <property type="entry name" value="ABC transporter ATP-binding protein/permease"/>
    <property type="match status" value="1"/>
</dbReference>
<comment type="function">
    <text evidence="12">Involved in the export of calmodulin-sensitive adenylate cyclase-hemolysin (cyclolysin).</text>
</comment>
<keyword evidence="5" id="KW-0204">Cytolysis</keyword>
<dbReference type="InterPro" id="IPR003593">
    <property type="entry name" value="AAA+_ATPase"/>
</dbReference>
<feature type="transmembrane region" description="Helical" evidence="15">
    <location>
        <begin position="407"/>
        <end position="429"/>
    </location>
</feature>
<comment type="similarity">
    <text evidence="13">Belongs to the ABC transporter superfamily. Cyclolysin exporter (TC 3.A.1.109.2) family.</text>
</comment>
<dbReference type="InterPro" id="IPR022514">
    <property type="entry name" value="NHPM_micro_ABC1"/>
</dbReference>
<dbReference type="Proteomes" id="UP000295794">
    <property type="component" value="Unassembled WGS sequence"/>
</dbReference>
<dbReference type="PROSITE" id="PS50990">
    <property type="entry name" value="PEPTIDASE_C39"/>
    <property type="match status" value="1"/>
</dbReference>
<gene>
    <name evidence="19" type="primary">lagD</name>
    <name evidence="20" type="ORF">EV682_105142</name>
    <name evidence="19" type="ORF">NCTC11159_01413</name>
</gene>
<feature type="transmembrane region" description="Helical" evidence="15">
    <location>
        <begin position="181"/>
        <end position="206"/>
    </location>
</feature>
<dbReference type="PANTHER" id="PTHR24221:SF654">
    <property type="entry name" value="ATP-BINDING CASSETTE SUB-FAMILY B MEMBER 6"/>
    <property type="match status" value="1"/>
</dbReference>
<dbReference type="AlphaFoldDB" id="A0A377Q711"/>
<dbReference type="GO" id="GO:0043213">
    <property type="term" value="P:bacteriocin transport"/>
    <property type="evidence" value="ECO:0007669"/>
    <property type="project" value="UniProtKB-KW"/>
</dbReference>
<dbReference type="PROSITE" id="PS50929">
    <property type="entry name" value="ABC_TM1F"/>
    <property type="match status" value="1"/>
</dbReference>
<organism evidence="19 21">
    <name type="scientific">Iodobacter fluviatilis</name>
    <dbReference type="NCBI Taxonomy" id="537"/>
    <lineage>
        <taxon>Bacteria</taxon>
        <taxon>Pseudomonadati</taxon>
        <taxon>Pseudomonadota</taxon>
        <taxon>Betaproteobacteria</taxon>
        <taxon>Neisseriales</taxon>
        <taxon>Chitinibacteraceae</taxon>
        <taxon>Iodobacter</taxon>
    </lineage>
</organism>
<dbReference type="GO" id="GO:0016887">
    <property type="term" value="F:ATP hydrolysis activity"/>
    <property type="evidence" value="ECO:0007669"/>
    <property type="project" value="InterPro"/>
</dbReference>
<keyword evidence="5" id="KW-0354">Hemolysis</keyword>
<sequence>MLKAMDMLWQRVLRYKPEWVLKIHQVKTPSVLQMEAVECGAASLAMILAYYKKYIPLEQLRVDCGVSRDGSKALNVVKAAEKHGLLAKGYRKEPADLRSMQLPMILFWNFNHFLVLDGFAKDKVWLNDPAKGRCSVSEAEFDQSFTGVVLTFEPGPDFQPAGSPRSLIDGLQSRLTGTCEALVYLVLLGLALVIPGLLIPVFTSVFIDQVLVGGLTSWMGPLIGGMLATSLLVAVLTWMQKHYLLKLETRIALSTSARFFWHVLRLPVGFYQQRSAGDIGARVGISDRVANILSEDLVSALLSVITALFFAVIMLFYDLTMSLITIGIVVVNVLVLRYVSQRRKELNQKLSIDRGKVMGTSMNGLMLIETLKASGAESDFFSRWAGYQARLMNSTQAMSRTSISLDLLPKFLTAANAALVLGIGGARVMQGDMTIGMLVAFQALVASFINPSNALVALGGKIQGFQGDMDRLDDVMRYPCEDIVALEKKDELLVSAKLEGHLELRNVTFGYSRLEPPLLENFNLILEPGQRVALVGASGCGKSTISKLVVGLYEVWDGQILFDGKPRSAWPRQQLLNSVASVDQDIALFSGSIRDNLSMWDSTTPLADMVGAAKDACVHDVIALRPDAYDSVVAEGGGNFSGGQRQRLEIARALTSNPRLLVLDEATSALDPLTEKHIDGHLRRRGCSCLIVAHRLSSIRDCDEIILLDKGKVLERGSHPQLMQLDGHYARLIANE</sequence>
<keyword evidence="19" id="KW-0378">Hydrolase</keyword>
<dbReference type="GO" id="GO:0005524">
    <property type="term" value="F:ATP binding"/>
    <property type="evidence" value="ECO:0007669"/>
    <property type="project" value="UniProtKB-KW"/>
</dbReference>
<dbReference type="InterPro" id="IPR027417">
    <property type="entry name" value="P-loop_NTPase"/>
</dbReference>
<dbReference type="Gene3D" id="3.40.50.300">
    <property type="entry name" value="P-loop containing nucleotide triphosphate hydrolases"/>
    <property type="match status" value="1"/>
</dbReference>
<dbReference type="EMBL" id="UGHR01000001">
    <property type="protein sequence ID" value="STQ90349.1"/>
    <property type="molecule type" value="Genomic_DNA"/>
</dbReference>
<dbReference type="InterPro" id="IPR039421">
    <property type="entry name" value="Type_1_exporter"/>
</dbReference>
<dbReference type="PROSITE" id="PS00211">
    <property type="entry name" value="ABC_TRANSPORTER_1"/>
    <property type="match status" value="1"/>
</dbReference>
<feature type="domain" description="Peptidase C39" evidence="18">
    <location>
        <begin position="33"/>
        <end position="152"/>
    </location>
</feature>
<dbReference type="InterPro" id="IPR036640">
    <property type="entry name" value="ABC1_TM_sf"/>
</dbReference>
<evidence type="ECO:0000256" key="5">
    <source>
        <dbReference type="ARBA" id="ARBA00022735"/>
    </source>
</evidence>
<evidence type="ECO:0000256" key="15">
    <source>
        <dbReference type="SAM" id="Phobius"/>
    </source>
</evidence>
<evidence type="ECO:0000256" key="13">
    <source>
        <dbReference type="ARBA" id="ARBA00061173"/>
    </source>
</evidence>
<dbReference type="CDD" id="cd18569">
    <property type="entry name" value="ABC_6TM_NHLM_bacteriocin"/>
    <property type="match status" value="1"/>
</dbReference>
<keyword evidence="7 19" id="KW-0067">ATP-binding</keyword>
<dbReference type="GO" id="GO:0008233">
    <property type="term" value="F:peptidase activity"/>
    <property type="evidence" value="ECO:0007669"/>
    <property type="project" value="InterPro"/>
</dbReference>
<keyword evidence="10 15" id="KW-0472">Membrane</keyword>
<keyword evidence="22" id="KW-1185">Reference proteome</keyword>
<dbReference type="GO" id="GO:0031640">
    <property type="term" value="P:killing of cells of another organism"/>
    <property type="evidence" value="ECO:0007669"/>
    <property type="project" value="UniProtKB-KW"/>
</dbReference>
<keyword evidence="8" id="KW-0653">Protein transport</keyword>
<comment type="subcellular location">
    <subcellularLocation>
        <location evidence="1">Cell membrane</location>
        <topology evidence="1">Multi-pass membrane protein</topology>
    </subcellularLocation>
</comment>
<keyword evidence="3" id="KW-1003">Cell membrane</keyword>
<dbReference type="NCBIfam" id="TIGR03796">
    <property type="entry name" value="NHLM_micro_ABC1"/>
    <property type="match status" value="1"/>
</dbReference>
<name>A0A377Q711_9NEIS</name>
<evidence type="ECO:0000313" key="20">
    <source>
        <dbReference type="EMBL" id="TCU87017.1"/>
    </source>
</evidence>
<dbReference type="SMART" id="SM00382">
    <property type="entry name" value="AAA"/>
    <property type="match status" value="1"/>
</dbReference>
<evidence type="ECO:0000256" key="1">
    <source>
        <dbReference type="ARBA" id="ARBA00004651"/>
    </source>
</evidence>
<reference evidence="20 22" key="2">
    <citation type="submission" date="2019-03" db="EMBL/GenBank/DDBJ databases">
        <title>Genomic Encyclopedia of Type Strains, Phase IV (KMG-IV): sequencing the most valuable type-strain genomes for metagenomic binning, comparative biology and taxonomic classification.</title>
        <authorList>
            <person name="Goeker M."/>
        </authorList>
    </citation>
    <scope>NUCLEOTIDE SEQUENCE [LARGE SCALE GENOMIC DNA]</scope>
    <source>
        <strain evidence="20 22">DSM 3764</strain>
    </source>
</reference>
<protein>
    <recommendedName>
        <fullName evidence="14">Cyclolysin secretion/processing ATP-binding protein CyaB</fullName>
    </recommendedName>
</protein>
<dbReference type="InterPro" id="IPR005074">
    <property type="entry name" value="Peptidase_C39"/>
</dbReference>
<dbReference type="EMBL" id="SMBT01000005">
    <property type="protein sequence ID" value="TCU87017.1"/>
    <property type="molecule type" value="Genomic_DNA"/>
</dbReference>
<dbReference type="InterPro" id="IPR011527">
    <property type="entry name" value="ABC1_TM_dom"/>
</dbReference>
<keyword evidence="11" id="KW-0080">Bacteriocin transport</keyword>
<evidence type="ECO:0000256" key="12">
    <source>
        <dbReference type="ARBA" id="ARBA00055355"/>
    </source>
</evidence>
<evidence type="ECO:0000256" key="14">
    <source>
        <dbReference type="ARBA" id="ARBA00072252"/>
    </source>
</evidence>
<dbReference type="GO" id="GO:0005886">
    <property type="term" value="C:plasma membrane"/>
    <property type="evidence" value="ECO:0007669"/>
    <property type="project" value="UniProtKB-SubCell"/>
</dbReference>
<dbReference type="InterPro" id="IPR003439">
    <property type="entry name" value="ABC_transporter-like_ATP-bd"/>
</dbReference>
<dbReference type="Gene3D" id="1.20.1560.10">
    <property type="entry name" value="ABC transporter type 1, transmembrane domain"/>
    <property type="match status" value="1"/>
</dbReference>
<accession>A0A377Q711</accession>
<dbReference type="Proteomes" id="UP000255108">
    <property type="component" value="Unassembled WGS sequence"/>
</dbReference>
<dbReference type="Gene3D" id="3.90.70.10">
    <property type="entry name" value="Cysteine proteinases"/>
    <property type="match status" value="1"/>
</dbReference>
<evidence type="ECO:0000256" key="3">
    <source>
        <dbReference type="ARBA" id="ARBA00022475"/>
    </source>
</evidence>
<dbReference type="PROSITE" id="PS50893">
    <property type="entry name" value="ABC_TRANSPORTER_2"/>
    <property type="match status" value="1"/>
</dbReference>
<evidence type="ECO:0000259" key="18">
    <source>
        <dbReference type="PROSITE" id="PS50990"/>
    </source>
</evidence>
<dbReference type="GO" id="GO:0034040">
    <property type="term" value="F:ATPase-coupled lipid transmembrane transporter activity"/>
    <property type="evidence" value="ECO:0007669"/>
    <property type="project" value="TreeGrafter"/>
</dbReference>
<dbReference type="Pfam" id="PF03412">
    <property type="entry name" value="Peptidase_C39"/>
    <property type="match status" value="1"/>
</dbReference>
<dbReference type="GO" id="GO:0015031">
    <property type="term" value="P:protein transport"/>
    <property type="evidence" value="ECO:0007669"/>
    <property type="project" value="UniProtKB-KW"/>
</dbReference>
<evidence type="ECO:0000256" key="9">
    <source>
        <dbReference type="ARBA" id="ARBA00022989"/>
    </source>
</evidence>
<evidence type="ECO:0000256" key="7">
    <source>
        <dbReference type="ARBA" id="ARBA00022840"/>
    </source>
</evidence>
<dbReference type="GO" id="GO:0140359">
    <property type="term" value="F:ABC-type transporter activity"/>
    <property type="evidence" value="ECO:0007669"/>
    <property type="project" value="InterPro"/>
</dbReference>
<evidence type="ECO:0000256" key="10">
    <source>
        <dbReference type="ARBA" id="ARBA00023136"/>
    </source>
</evidence>
<dbReference type="PANTHER" id="PTHR24221">
    <property type="entry name" value="ATP-BINDING CASSETTE SUB-FAMILY B"/>
    <property type="match status" value="1"/>
</dbReference>
<keyword evidence="2" id="KW-0813">Transport</keyword>
<evidence type="ECO:0000256" key="8">
    <source>
        <dbReference type="ARBA" id="ARBA00022927"/>
    </source>
</evidence>
<evidence type="ECO:0000313" key="21">
    <source>
        <dbReference type="Proteomes" id="UP000255108"/>
    </source>
</evidence>
<evidence type="ECO:0000256" key="4">
    <source>
        <dbReference type="ARBA" id="ARBA00022692"/>
    </source>
</evidence>
<feature type="transmembrane region" description="Helical" evidence="15">
    <location>
        <begin position="218"/>
        <end position="239"/>
    </location>
</feature>
<evidence type="ECO:0000256" key="2">
    <source>
        <dbReference type="ARBA" id="ARBA00022448"/>
    </source>
</evidence>
<dbReference type="RefSeq" id="WP_172476483.1">
    <property type="nucleotide sequence ID" value="NZ_CAWOLO010000005.1"/>
</dbReference>
<dbReference type="SUPFAM" id="SSF90123">
    <property type="entry name" value="ABC transporter transmembrane region"/>
    <property type="match status" value="1"/>
</dbReference>
<dbReference type="SUPFAM" id="SSF52540">
    <property type="entry name" value="P-loop containing nucleoside triphosphate hydrolases"/>
    <property type="match status" value="1"/>
</dbReference>
<evidence type="ECO:0000313" key="22">
    <source>
        <dbReference type="Proteomes" id="UP000295794"/>
    </source>
</evidence>
<keyword evidence="6" id="KW-0547">Nucleotide-binding</keyword>
<dbReference type="InterPro" id="IPR017871">
    <property type="entry name" value="ABC_transporter-like_CS"/>
</dbReference>
<evidence type="ECO:0000259" key="17">
    <source>
        <dbReference type="PROSITE" id="PS50929"/>
    </source>
</evidence>
<feature type="transmembrane region" description="Helical" evidence="15">
    <location>
        <begin position="297"/>
        <end position="317"/>
    </location>
</feature>
<feature type="domain" description="ABC transmembrane type-1" evidence="17">
    <location>
        <begin position="185"/>
        <end position="464"/>
    </location>
</feature>
<evidence type="ECO:0000256" key="6">
    <source>
        <dbReference type="ARBA" id="ARBA00022741"/>
    </source>
</evidence>
<dbReference type="Pfam" id="PF00005">
    <property type="entry name" value="ABC_tran"/>
    <property type="match status" value="1"/>
</dbReference>
<evidence type="ECO:0000313" key="19">
    <source>
        <dbReference type="EMBL" id="STQ90349.1"/>
    </source>
</evidence>
<feature type="transmembrane region" description="Helical" evidence="15">
    <location>
        <begin position="323"/>
        <end position="340"/>
    </location>
</feature>
<dbReference type="GO" id="GO:0006508">
    <property type="term" value="P:proteolysis"/>
    <property type="evidence" value="ECO:0007669"/>
    <property type="project" value="InterPro"/>
</dbReference>
<feature type="domain" description="ABC transporter" evidence="16">
    <location>
        <begin position="502"/>
        <end position="735"/>
    </location>
</feature>